<comment type="caution">
    <text evidence="2">The sequence shown here is derived from an EMBL/GenBank/DDBJ whole genome shotgun (WGS) entry which is preliminary data.</text>
</comment>
<name>A0ABS7BUW5_9BACL</name>
<dbReference type="Pfam" id="PF23961">
    <property type="entry name" value="Phage_tail_terminator_9"/>
    <property type="match status" value="1"/>
</dbReference>
<keyword evidence="3" id="KW-1185">Reference proteome</keyword>
<dbReference type="Proteomes" id="UP001519887">
    <property type="component" value="Unassembled WGS sequence"/>
</dbReference>
<protein>
    <recommendedName>
        <fullName evidence="1">Phage neck terminator protein gp12-like domain-containing protein</fullName>
    </recommendedName>
</protein>
<proteinExistence type="predicted"/>
<reference evidence="2 3" key="1">
    <citation type="submission" date="2021-07" db="EMBL/GenBank/DDBJ databases">
        <title>Paenibacillus radiodurans sp. nov., isolated from the southeastern edge of Tengger Desert.</title>
        <authorList>
            <person name="Zhang G."/>
        </authorList>
    </citation>
    <scope>NUCLEOTIDE SEQUENCE [LARGE SCALE GENOMIC DNA]</scope>
    <source>
        <strain evidence="2 3">CCM 7311</strain>
    </source>
</reference>
<evidence type="ECO:0000313" key="2">
    <source>
        <dbReference type="EMBL" id="MBW7452443.1"/>
    </source>
</evidence>
<dbReference type="RefSeq" id="WP_210045134.1">
    <property type="nucleotide sequence ID" value="NZ_JBHLVU010000013.1"/>
</dbReference>
<dbReference type="NCBIfam" id="NF047498">
    <property type="entry name" value="LIC_12616_fam"/>
    <property type="match status" value="1"/>
</dbReference>
<accession>A0ABS7BUW5</accession>
<dbReference type="EMBL" id="JAHZIK010000001">
    <property type="protein sequence ID" value="MBW7452443.1"/>
    <property type="molecule type" value="Genomic_DNA"/>
</dbReference>
<gene>
    <name evidence="2" type="ORF">K0U00_00115</name>
</gene>
<sequence>MIQYRAIRKAMVEALAVYLAAPVVEMNSIGKEPPYPYVTYDFINPAGDPIGFPAVTIEENIMQHTENVSFTVSFQSYADDKADSIEQAMKLRDWFMVEGRWLLKDNVNVVVTHIGGIENRDIQLGDEWERRNGLDIEFRTLNIVKEALRTIDTATIKGAERIG</sequence>
<organism evidence="2 3">
    <name type="scientific">Paenibacillus sepulcri</name>
    <dbReference type="NCBI Taxonomy" id="359917"/>
    <lineage>
        <taxon>Bacteria</taxon>
        <taxon>Bacillati</taxon>
        <taxon>Bacillota</taxon>
        <taxon>Bacilli</taxon>
        <taxon>Bacillales</taxon>
        <taxon>Paenibacillaceae</taxon>
        <taxon>Paenibacillus</taxon>
    </lineage>
</organism>
<evidence type="ECO:0000259" key="1">
    <source>
        <dbReference type="Pfam" id="PF23961"/>
    </source>
</evidence>
<evidence type="ECO:0000313" key="3">
    <source>
        <dbReference type="Proteomes" id="UP001519887"/>
    </source>
</evidence>
<dbReference type="InterPro" id="IPR057087">
    <property type="entry name" value="Gp12-like"/>
</dbReference>
<feature type="domain" description="Phage neck terminator protein gp12-like" evidence="1">
    <location>
        <begin position="10"/>
        <end position="157"/>
    </location>
</feature>